<evidence type="ECO:0000256" key="5">
    <source>
        <dbReference type="ARBA" id="ARBA00025758"/>
    </source>
</evidence>
<keyword evidence="4 7" id="KW-0508">mRNA splicing</keyword>
<evidence type="ECO:0000256" key="8">
    <source>
        <dbReference type="SAM" id="MobiDB-lite"/>
    </source>
</evidence>
<dbReference type="AlphaFoldDB" id="A0A8J9ZZN8"/>
<dbReference type="GO" id="GO:0005681">
    <property type="term" value="C:spliceosomal complex"/>
    <property type="evidence" value="ECO:0007669"/>
    <property type="project" value="UniProtKB-UniRule"/>
</dbReference>
<evidence type="ECO:0000256" key="2">
    <source>
        <dbReference type="ARBA" id="ARBA00022490"/>
    </source>
</evidence>
<dbReference type="GO" id="GO:0032797">
    <property type="term" value="C:SMN complex"/>
    <property type="evidence" value="ECO:0007669"/>
    <property type="project" value="UniProtKB-UniRule"/>
</dbReference>
<feature type="region of interest" description="Disordered" evidence="8">
    <location>
        <begin position="146"/>
        <end position="174"/>
    </location>
</feature>
<comment type="function">
    <text evidence="7">The SMN complex catalyzes the assembly of small nuclear ribonucleoproteins (snRNPs), the building blocks of the spliceosome, and thereby plays an important role in the splicing of cellular pre-mRNAs.</text>
</comment>
<accession>A0A8J9ZZN8</accession>
<dbReference type="Gene3D" id="1.20.58.1070">
    <property type="match status" value="1"/>
</dbReference>
<dbReference type="Pfam" id="PF04938">
    <property type="entry name" value="SIP1"/>
    <property type="match status" value="1"/>
</dbReference>
<keyword evidence="3 7" id="KW-0507">mRNA processing</keyword>
<protein>
    <recommendedName>
        <fullName evidence="6 7">Gem-associated protein 2</fullName>
    </recommendedName>
</protein>
<dbReference type="PANTHER" id="PTHR12794:SF0">
    <property type="entry name" value="GEM-ASSOCIATED PROTEIN 2"/>
    <property type="match status" value="1"/>
</dbReference>
<comment type="subunit">
    <text evidence="7">Part of the core SMN complex.</text>
</comment>
<dbReference type="InterPro" id="IPR035426">
    <property type="entry name" value="Gemin2/Brr1"/>
</dbReference>
<dbReference type="GO" id="GO:0000387">
    <property type="term" value="P:spliceosomal snRNP assembly"/>
    <property type="evidence" value="ECO:0007669"/>
    <property type="project" value="UniProtKB-UniRule"/>
</dbReference>
<proteinExistence type="inferred from homology"/>
<dbReference type="OrthoDB" id="428895at2759"/>
<evidence type="ECO:0000256" key="6">
    <source>
        <dbReference type="ARBA" id="ARBA00047179"/>
    </source>
</evidence>
<reference evidence="9" key="1">
    <citation type="submission" date="2022-01" db="EMBL/GenBank/DDBJ databases">
        <authorList>
            <person name="Braso-Vives M."/>
        </authorList>
    </citation>
    <scope>NUCLEOTIDE SEQUENCE</scope>
</reference>
<dbReference type="InterPro" id="IPR017364">
    <property type="entry name" value="GEMIN2"/>
</dbReference>
<evidence type="ECO:0000256" key="3">
    <source>
        <dbReference type="ARBA" id="ARBA00022664"/>
    </source>
</evidence>
<evidence type="ECO:0000256" key="4">
    <source>
        <dbReference type="ARBA" id="ARBA00023187"/>
    </source>
</evidence>
<organism evidence="9 10">
    <name type="scientific">Branchiostoma lanceolatum</name>
    <name type="common">Common lancelet</name>
    <name type="synonym">Amphioxus lanceolatum</name>
    <dbReference type="NCBI Taxonomy" id="7740"/>
    <lineage>
        <taxon>Eukaryota</taxon>
        <taxon>Metazoa</taxon>
        <taxon>Chordata</taxon>
        <taxon>Cephalochordata</taxon>
        <taxon>Leptocardii</taxon>
        <taxon>Amphioxiformes</taxon>
        <taxon>Branchiostomatidae</taxon>
        <taxon>Branchiostoma</taxon>
    </lineage>
</organism>
<dbReference type="FunFam" id="1.20.58.1070:FF:000004">
    <property type="entry name" value="Gem-associated protein 2"/>
    <property type="match status" value="1"/>
</dbReference>
<evidence type="ECO:0000313" key="9">
    <source>
        <dbReference type="EMBL" id="CAH1265262.1"/>
    </source>
</evidence>
<comment type="subcellular location">
    <subcellularLocation>
        <location evidence="1">Cytoplasm</location>
    </subcellularLocation>
</comment>
<evidence type="ECO:0000256" key="1">
    <source>
        <dbReference type="ARBA" id="ARBA00004496"/>
    </source>
</evidence>
<dbReference type="GO" id="GO:0000245">
    <property type="term" value="P:spliceosomal complex assembly"/>
    <property type="evidence" value="ECO:0007669"/>
    <property type="project" value="UniProtKB-UniRule"/>
</dbReference>
<dbReference type="PIRSF" id="PIRSF038038">
    <property type="entry name" value="SMN_Gemin2"/>
    <property type="match status" value="1"/>
</dbReference>
<evidence type="ECO:0000256" key="7">
    <source>
        <dbReference type="PIRNR" id="PIRNR038038"/>
    </source>
</evidence>
<dbReference type="EMBL" id="OV696690">
    <property type="protein sequence ID" value="CAH1265262.1"/>
    <property type="molecule type" value="Genomic_DNA"/>
</dbReference>
<dbReference type="PANTHER" id="PTHR12794">
    <property type="entry name" value="GEMIN2"/>
    <property type="match status" value="1"/>
</dbReference>
<keyword evidence="10" id="KW-1185">Reference proteome</keyword>
<keyword evidence="2 7" id="KW-0963">Cytoplasm</keyword>
<comment type="similarity">
    <text evidence="5 7">Belongs to the gemin-2 family.</text>
</comment>
<name>A0A8J9ZZN8_BRALA</name>
<sequence length="275" mass="30984">MDERDELGDLQMPAFLLDDPDVEILEEYDPDIPASNPLEYLQRVRQEAEKCPSVVVADIDVATFKDKQTVLVSPSSGFIPAEEGFAPTIPAQRKLAAQFSDVRQTYRRNLQNTKKGKTDQEQKLKLPAMKDESGWKRLCMGCSVSPEGSVEEGQEGRLEEGQEDTQDSTKEGHPPSLQILMAMDQWTVIQVLDFHITWLQRHGFSTLLSQWLYALMVCLEKPLYPDTAASLRTLSRCCSAIRATLDSKEDDRLAPLNLLICLVSRYFDQGDLADT</sequence>
<evidence type="ECO:0000313" key="10">
    <source>
        <dbReference type="Proteomes" id="UP000838412"/>
    </source>
</evidence>
<gene>
    <name evidence="9" type="primary">GEMIN2</name>
    <name evidence="9" type="ORF">BLAG_LOCUS19311</name>
</gene>
<dbReference type="Proteomes" id="UP000838412">
    <property type="component" value="Chromosome 5"/>
</dbReference>